<dbReference type="AlphaFoldDB" id="A0A0D0Q104"/>
<evidence type="ECO:0000313" key="2">
    <source>
        <dbReference type="Proteomes" id="UP000032066"/>
    </source>
</evidence>
<dbReference type="OrthoDB" id="5196816at2"/>
<gene>
    <name evidence="1" type="ORF">TR51_10355</name>
</gene>
<protein>
    <submittedName>
        <fullName evidence="1">Uncharacterized protein</fullName>
    </submittedName>
</protein>
<dbReference type="Proteomes" id="UP000032066">
    <property type="component" value="Unassembled WGS sequence"/>
</dbReference>
<reference evidence="1 2" key="1">
    <citation type="submission" date="2015-02" db="EMBL/GenBank/DDBJ databases">
        <title>Draft genome sequence of Kitasatospora griseola MF730-N6, a bafilomycin, terpentecin and satosporin producer.</title>
        <authorList>
            <person name="Arens J.C."/>
            <person name="Haltli B."/>
            <person name="Kerr R.G."/>
        </authorList>
    </citation>
    <scope>NUCLEOTIDE SEQUENCE [LARGE SCALE GENOMIC DNA]</scope>
    <source>
        <strain evidence="1 2">MF730-N6</strain>
    </source>
</reference>
<organism evidence="1 2">
    <name type="scientific">Kitasatospora griseola</name>
    <name type="common">Streptomyces griseolosporeus</name>
    <dbReference type="NCBI Taxonomy" id="2064"/>
    <lineage>
        <taxon>Bacteria</taxon>
        <taxon>Bacillati</taxon>
        <taxon>Actinomycetota</taxon>
        <taxon>Actinomycetes</taxon>
        <taxon>Kitasatosporales</taxon>
        <taxon>Streptomycetaceae</taxon>
        <taxon>Kitasatospora</taxon>
    </lineage>
</organism>
<dbReference type="STRING" id="2064.TR51_10355"/>
<dbReference type="RefSeq" id="WP_043910309.1">
    <property type="nucleotide sequence ID" value="NZ_JXZB01000002.1"/>
</dbReference>
<keyword evidence="2" id="KW-1185">Reference proteome</keyword>
<accession>A0A0D0Q104</accession>
<proteinExistence type="predicted"/>
<name>A0A0D0Q104_KITGR</name>
<sequence length="94" mass="10616">MTGTADERGNHLFARYRHGDAARRAEFDRALGRYLRGRHDRWDVTPLLEALDRLGEDIGDVSLTLRPAPAGRLRVTIACELAPDRPPPDATRKR</sequence>
<comment type="caution">
    <text evidence="1">The sequence shown here is derived from an EMBL/GenBank/DDBJ whole genome shotgun (WGS) entry which is preliminary data.</text>
</comment>
<dbReference type="EMBL" id="JXZB01000002">
    <property type="protein sequence ID" value="KIQ64628.1"/>
    <property type="molecule type" value="Genomic_DNA"/>
</dbReference>
<evidence type="ECO:0000313" key="1">
    <source>
        <dbReference type="EMBL" id="KIQ64628.1"/>
    </source>
</evidence>